<proteinExistence type="predicted"/>
<gene>
    <name evidence="2" type="ORF">GOODEAATRI_025124</name>
</gene>
<feature type="region of interest" description="Disordered" evidence="1">
    <location>
        <begin position="117"/>
        <end position="151"/>
    </location>
</feature>
<organism evidence="2 3">
    <name type="scientific">Goodea atripinnis</name>
    <dbReference type="NCBI Taxonomy" id="208336"/>
    <lineage>
        <taxon>Eukaryota</taxon>
        <taxon>Metazoa</taxon>
        <taxon>Chordata</taxon>
        <taxon>Craniata</taxon>
        <taxon>Vertebrata</taxon>
        <taxon>Euteleostomi</taxon>
        <taxon>Actinopterygii</taxon>
        <taxon>Neopterygii</taxon>
        <taxon>Teleostei</taxon>
        <taxon>Neoteleostei</taxon>
        <taxon>Acanthomorphata</taxon>
        <taxon>Ovalentaria</taxon>
        <taxon>Atherinomorphae</taxon>
        <taxon>Cyprinodontiformes</taxon>
        <taxon>Goodeidae</taxon>
        <taxon>Goodea</taxon>
    </lineage>
</organism>
<reference evidence="2 3" key="1">
    <citation type="submission" date="2021-06" db="EMBL/GenBank/DDBJ databases">
        <authorList>
            <person name="Palmer J.M."/>
        </authorList>
    </citation>
    <scope>NUCLEOTIDE SEQUENCE [LARGE SCALE GENOMIC DNA]</scope>
    <source>
        <strain evidence="2 3">GA_2019</strain>
        <tissue evidence="2">Muscle</tissue>
    </source>
</reference>
<protein>
    <submittedName>
        <fullName evidence="2">Uncharacterized protein</fullName>
    </submittedName>
</protein>
<evidence type="ECO:0000313" key="2">
    <source>
        <dbReference type="EMBL" id="MEQ2179458.1"/>
    </source>
</evidence>
<sequence length="151" mass="16403">MVLSGRQHHDWPRCLLYAFPPLPLLDLMLLRVLKDGHRLLLVIPLLAQENLVFSAAAFPCLFLQGGTFCLSWGVYADGQEDIPVRPRVKADNQEVILGRPEVPEVCNKACQEASVETRRTRGAGGPEEGYEGAGGGAWKAQNHGGTLKSGA</sequence>
<comment type="caution">
    <text evidence="2">The sequence shown here is derived from an EMBL/GenBank/DDBJ whole genome shotgun (WGS) entry which is preliminary data.</text>
</comment>
<name>A0ABV0P7P4_9TELE</name>
<dbReference type="EMBL" id="JAHRIO010062881">
    <property type="protein sequence ID" value="MEQ2179458.1"/>
    <property type="molecule type" value="Genomic_DNA"/>
</dbReference>
<feature type="compositionally biased region" description="Gly residues" evidence="1">
    <location>
        <begin position="122"/>
        <end position="137"/>
    </location>
</feature>
<dbReference type="Proteomes" id="UP001476798">
    <property type="component" value="Unassembled WGS sequence"/>
</dbReference>
<evidence type="ECO:0000256" key="1">
    <source>
        <dbReference type="SAM" id="MobiDB-lite"/>
    </source>
</evidence>
<keyword evidence="3" id="KW-1185">Reference proteome</keyword>
<evidence type="ECO:0000313" key="3">
    <source>
        <dbReference type="Proteomes" id="UP001476798"/>
    </source>
</evidence>
<accession>A0ABV0P7P4</accession>